<evidence type="ECO:0000259" key="9">
    <source>
        <dbReference type="PROSITE" id="PS50850"/>
    </source>
</evidence>
<dbReference type="PROSITE" id="PS50850">
    <property type="entry name" value="MFS"/>
    <property type="match status" value="1"/>
</dbReference>
<protein>
    <submittedName>
        <fullName evidence="10">DHA1 family bicyclomycin/chloramphenicol resistance-like MFS transporter</fullName>
    </submittedName>
</protein>
<keyword evidence="4" id="KW-1003">Cell membrane</keyword>
<comment type="similarity">
    <text evidence="2">Belongs to the major facilitator superfamily. Bcr/CmlA family.</text>
</comment>
<feature type="transmembrane region" description="Helical" evidence="8">
    <location>
        <begin position="137"/>
        <end position="161"/>
    </location>
</feature>
<comment type="subcellular location">
    <subcellularLocation>
        <location evidence="1">Cell membrane</location>
        <topology evidence="1">Multi-pass membrane protein</topology>
    </subcellularLocation>
</comment>
<dbReference type="RefSeq" id="WP_243640930.1">
    <property type="nucleotide sequence ID" value="NZ_JAJUHT010000007.1"/>
</dbReference>
<dbReference type="AlphaFoldDB" id="A0A4R1K7Z9"/>
<dbReference type="EMBL" id="SMGG01000004">
    <property type="protein sequence ID" value="TCK60416.1"/>
    <property type="molecule type" value="Genomic_DNA"/>
</dbReference>
<feature type="transmembrane region" description="Helical" evidence="8">
    <location>
        <begin position="344"/>
        <end position="362"/>
    </location>
</feature>
<keyword evidence="6 8" id="KW-1133">Transmembrane helix</keyword>
<dbReference type="PANTHER" id="PTHR23502:SF132">
    <property type="entry name" value="POLYAMINE TRANSPORTER 2-RELATED"/>
    <property type="match status" value="1"/>
</dbReference>
<keyword evidence="3" id="KW-0813">Transport</keyword>
<feature type="transmembrane region" description="Helical" evidence="8">
    <location>
        <begin position="305"/>
        <end position="323"/>
    </location>
</feature>
<dbReference type="PRINTS" id="PR01036">
    <property type="entry name" value="TCRTETB"/>
</dbReference>
<dbReference type="InterPro" id="IPR020846">
    <property type="entry name" value="MFS_dom"/>
</dbReference>
<dbReference type="GO" id="GO:0042910">
    <property type="term" value="F:xenobiotic transmembrane transporter activity"/>
    <property type="evidence" value="ECO:0007669"/>
    <property type="project" value="InterPro"/>
</dbReference>
<dbReference type="InterPro" id="IPR036259">
    <property type="entry name" value="MFS_trans_sf"/>
</dbReference>
<feature type="transmembrane region" description="Helical" evidence="8">
    <location>
        <begin position="214"/>
        <end position="242"/>
    </location>
</feature>
<dbReference type="NCBIfam" id="TIGR00710">
    <property type="entry name" value="efflux_Bcr_CflA"/>
    <property type="match status" value="1"/>
</dbReference>
<dbReference type="Pfam" id="PF07690">
    <property type="entry name" value="MFS_1"/>
    <property type="match status" value="1"/>
</dbReference>
<evidence type="ECO:0000256" key="8">
    <source>
        <dbReference type="SAM" id="Phobius"/>
    </source>
</evidence>
<dbReference type="GO" id="GO:1990961">
    <property type="term" value="P:xenobiotic detoxification by transmembrane export across the plasma membrane"/>
    <property type="evidence" value="ECO:0007669"/>
    <property type="project" value="InterPro"/>
</dbReference>
<comment type="caution">
    <text evidence="10">The sequence shown here is derived from an EMBL/GenBank/DDBJ whole genome shotgun (WGS) entry which is preliminary data.</text>
</comment>
<feature type="transmembrane region" description="Helical" evidence="8">
    <location>
        <begin position="368"/>
        <end position="388"/>
    </location>
</feature>
<evidence type="ECO:0000313" key="11">
    <source>
        <dbReference type="Proteomes" id="UP000294614"/>
    </source>
</evidence>
<evidence type="ECO:0000256" key="3">
    <source>
        <dbReference type="ARBA" id="ARBA00022448"/>
    </source>
</evidence>
<evidence type="ECO:0000256" key="5">
    <source>
        <dbReference type="ARBA" id="ARBA00022692"/>
    </source>
</evidence>
<name>A0A4R1K7Z9_9BACT</name>
<evidence type="ECO:0000256" key="1">
    <source>
        <dbReference type="ARBA" id="ARBA00004651"/>
    </source>
</evidence>
<dbReference type="SUPFAM" id="SSF103473">
    <property type="entry name" value="MFS general substrate transporter"/>
    <property type="match status" value="1"/>
</dbReference>
<evidence type="ECO:0000313" key="10">
    <source>
        <dbReference type="EMBL" id="TCK60416.1"/>
    </source>
</evidence>
<evidence type="ECO:0000256" key="2">
    <source>
        <dbReference type="ARBA" id="ARBA00006236"/>
    </source>
</evidence>
<feature type="transmembrane region" description="Helical" evidence="8">
    <location>
        <begin position="79"/>
        <end position="98"/>
    </location>
</feature>
<keyword evidence="11" id="KW-1185">Reference proteome</keyword>
<dbReference type="InterPro" id="IPR004812">
    <property type="entry name" value="Efflux_drug-R_Bcr/CmlA"/>
</dbReference>
<evidence type="ECO:0000256" key="7">
    <source>
        <dbReference type="ARBA" id="ARBA00023136"/>
    </source>
</evidence>
<keyword evidence="7 8" id="KW-0472">Membrane</keyword>
<organism evidence="10 11">
    <name type="scientific">Seleniivibrio woodruffii</name>
    <dbReference type="NCBI Taxonomy" id="1078050"/>
    <lineage>
        <taxon>Bacteria</taxon>
        <taxon>Pseudomonadati</taxon>
        <taxon>Deferribacterota</taxon>
        <taxon>Deferribacteres</taxon>
        <taxon>Deferribacterales</taxon>
        <taxon>Geovibrionaceae</taxon>
        <taxon>Seleniivibrio</taxon>
    </lineage>
</organism>
<evidence type="ECO:0000256" key="4">
    <source>
        <dbReference type="ARBA" id="ARBA00022475"/>
    </source>
</evidence>
<feature type="transmembrane region" description="Helical" evidence="8">
    <location>
        <begin position="12"/>
        <end position="34"/>
    </location>
</feature>
<accession>A0A4R1K7Z9</accession>
<dbReference type="Gene3D" id="1.20.1720.10">
    <property type="entry name" value="Multidrug resistance protein D"/>
    <property type="match status" value="1"/>
</dbReference>
<feature type="transmembrane region" description="Helical" evidence="8">
    <location>
        <begin position="104"/>
        <end position="125"/>
    </location>
</feature>
<gene>
    <name evidence="10" type="ORF">C8D98_1289</name>
</gene>
<keyword evidence="5 8" id="KW-0812">Transmembrane</keyword>
<dbReference type="PANTHER" id="PTHR23502">
    <property type="entry name" value="MAJOR FACILITATOR SUPERFAMILY"/>
    <property type="match status" value="1"/>
</dbReference>
<dbReference type="CDD" id="cd17320">
    <property type="entry name" value="MFS_MdfA_MDR_like"/>
    <property type="match status" value="1"/>
</dbReference>
<feature type="transmembrane region" description="Helical" evidence="8">
    <location>
        <begin position="248"/>
        <end position="269"/>
    </location>
</feature>
<dbReference type="GO" id="GO:0005886">
    <property type="term" value="C:plasma membrane"/>
    <property type="evidence" value="ECO:0007669"/>
    <property type="project" value="UniProtKB-SubCell"/>
</dbReference>
<feature type="transmembrane region" description="Helical" evidence="8">
    <location>
        <begin position="281"/>
        <end position="299"/>
    </location>
</feature>
<reference evidence="10 11" key="1">
    <citation type="submission" date="2019-03" db="EMBL/GenBank/DDBJ databases">
        <title>Genomic Encyclopedia of Type Strains, Phase IV (KMG-IV): sequencing the most valuable type-strain genomes for metagenomic binning, comparative biology and taxonomic classification.</title>
        <authorList>
            <person name="Goeker M."/>
        </authorList>
    </citation>
    <scope>NUCLEOTIDE SEQUENCE [LARGE SCALE GENOMIC DNA]</scope>
    <source>
        <strain evidence="10 11">DSM 24984</strain>
    </source>
</reference>
<dbReference type="InterPro" id="IPR011701">
    <property type="entry name" value="MFS"/>
</dbReference>
<evidence type="ECO:0000256" key="6">
    <source>
        <dbReference type="ARBA" id="ARBA00022989"/>
    </source>
</evidence>
<feature type="domain" description="Major facilitator superfamily (MFS) profile" evidence="9">
    <location>
        <begin position="13"/>
        <end position="394"/>
    </location>
</feature>
<sequence>MISSLKIKNPSLYIVFLSLIGATPPLATDMYLAAIPRIAAEWNVHVAEVNLSLVLWFAAFSLSLLIFGPLSDRFGRRPVLLFGLGLFVVSSFLCGLSVDPVSLIIFRIIQGIGAAAPSSMVMAICRDKYDGRERQRALAYIGVILAVAPMVAPSIGTMLLHLGSWRLIFFTQAGMVAITTIIALGYEETAKERINGSIPFLFSRYKSLIHNREYAAATTIMGLSIAPFYGFIAVSPVIYIKVFGLSEAYFSILFGMNAVCAMAGSFVSAKISIKASQAKMMTVGFTGAFAGGLGVLLLGHMGYQFFAAGMFTFAFFTGFNRPVSSSLVLEQVKTDIGSASSFMVFYQFMTGAVCMWLVTMPHKDPLRFYGILITSITLTVLLVWPVLFKWLRKKGGI</sequence>
<feature type="transmembrane region" description="Helical" evidence="8">
    <location>
        <begin position="46"/>
        <end position="67"/>
    </location>
</feature>
<dbReference type="Proteomes" id="UP000294614">
    <property type="component" value="Unassembled WGS sequence"/>
</dbReference>
<feature type="transmembrane region" description="Helical" evidence="8">
    <location>
        <begin position="167"/>
        <end position="186"/>
    </location>
</feature>
<proteinExistence type="inferred from homology"/>